<name>A0A1G9YB40_9FIRM</name>
<dbReference type="Proteomes" id="UP000214880">
    <property type="component" value="Unassembled WGS sequence"/>
</dbReference>
<feature type="region of interest" description="Disordered" evidence="1">
    <location>
        <begin position="1"/>
        <end position="34"/>
    </location>
</feature>
<evidence type="ECO:0000313" key="2">
    <source>
        <dbReference type="EMBL" id="SDN06230.1"/>
    </source>
</evidence>
<accession>A0A1G9YB40</accession>
<proteinExistence type="predicted"/>
<reference evidence="2 3" key="1">
    <citation type="submission" date="2016-10" db="EMBL/GenBank/DDBJ databases">
        <authorList>
            <person name="de Groot N.N."/>
        </authorList>
    </citation>
    <scope>NUCLEOTIDE SEQUENCE [LARGE SCALE GENOMIC DNA]</scope>
    <source>
        <strain evidence="2 3">DSM 1736</strain>
    </source>
</reference>
<organism evidence="2 3">
    <name type="scientific">Dendrosporobacter quercicolus</name>
    <dbReference type="NCBI Taxonomy" id="146817"/>
    <lineage>
        <taxon>Bacteria</taxon>
        <taxon>Bacillati</taxon>
        <taxon>Bacillota</taxon>
        <taxon>Negativicutes</taxon>
        <taxon>Selenomonadales</taxon>
        <taxon>Sporomusaceae</taxon>
        <taxon>Dendrosporobacter</taxon>
    </lineage>
</organism>
<dbReference type="RefSeq" id="WP_092074632.1">
    <property type="nucleotide sequence ID" value="NZ_FNHB01000011.1"/>
</dbReference>
<dbReference type="EMBL" id="FNHB01000011">
    <property type="protein sequence ID" value="SDN06230.1"/>
    <property type="molecule type" value="Genomic_DNA"/>
</dbReference>
<evidence type="ECO:0000256" key="1">
    <source>
        <dbReference type="SAM" id="MobiDB-lite"/>
    </source>
</evidence>
<evidence type="ECO:0000313" key="3">
    <source>
        <dbReference type="Proteomes" id="UP000214880"/>
    </source>
</evidence>
<dbReference type="AlphaFoldDB" id="A0A1G9YB40"/>
<dbReference type="OrthoDB" id="1684060at2"/>
<gene>
    <name evidence="2" type="ORF">SAMN04488502_11141</name>
</gene>
<feature type="compositionally biased region" description="Basic and acidic residues" evidence="1">
    <location>
        <begin position="1"/>
        <end position="10"/>
    </location>
</feature>
<keyword evidence="3" id="KW-1185">Reference proteome</keyword>
<sequence>MEKDMPEETKYNSIDEYGFGEEPENHDWNDGSLDELSPMVRKAIRRGEQALAEAAQANGAAYKM</sequence>
<protein>
    <submittedName>
        <fullName evidence="2">Uncharacterized protein</fullName>
    </submittedName>
</protein>